<dbReference type="AlphaFoldDB" id="A0A6N8SN66"/>
<dbReference type="InterPro" id="IPR006311">
    <property type="entry name" value="TAT_signal"/>
</dbReference>
<dbReference type="PROSITE" id="PS51318">
    <property type="entry name" value="TAT"/>
    <property type="match status" value="1"/>
</dbReference>
<dbReference type="Proteomes" id="UP000435802">
    <property type="component" value="Unassembled WGS sequence"/>
</dbReference>
<evidence type="ECO:0000313" key="2">
    <source>
        <dbReference type="EMBL" id="MXN49278.1"/>
    </source>
</evidence>
<organism evidence="2 3">
    <name type="scientific">Shinella kummerowiae</name>
    <dbReference type="NCBI Taxonomy" id="417745"/>
    <lineage>
        <taxon>Bacteria</taxon>
        <taxon>Pseudomonadati</taxon>
        <taxon>Pseudomonadota</taxon>
        <taxon>Alphaproteobacteria</taxon>
        <taxon>Hyphomicrobiales</taxon>
        <taxon>Rhizobiaceae</taxon>
        <taxon>Shinella</taxon>
    </lineage>
</organism>
<dbReference type="PANTHER" id="PTHR42928:SF5">
    <property type="entry name" value="BLR1237 PROTEIN"/>
    <property type="match status" value="1"/>
</dbReference>
<name>A0A6N8SN66_9HYPH</name>
<dbReference type="EMBL" id="WUMK01000018">
    <property type="protein sequence ID" value="MXN49278.1"/>
    <property type="molecule type" value="Genomic_DNA"/>
</dbReference>
<keyword evidence="3" id="KW-1185">Reference proteome</keyword>
<dbReference type="CDD" id="cd07012">
    <property type="entry name" value="PBP2_Bug_TTT"/>
    <property type="match status" value="1"/>
</dbReference>
<comment type="similarity">
    <text evidence="1">Belongs to the UPF0065 (bug) family.</text>
</comment>
<dbReference type="Pfam" id="PF03401">
    <property type="entry name" value="TctC"/>
    <property type="match status" value="1"/>
</dbReference>
<gene>
    <name evidence="2" type="ORF">GR138_29200</name>
</gene>
<dbReference type="PANTHER" id="PTHR42928">
    <property type="entry name" value="TRICARBOXYLATE-BINDING PROTEIN"/>
    <property type="match status" value="1"/>
</dbReference>
<proteinExistence type="inferred from homology"/>
<reference evidence="2 3" key="1">
    <citation type="submission" date="2019-12" db="EMBL/GenBank/DDBJ databases">
        <title>Shinella kummerowiae sp. nov., a symbiotic bacterium isolated from root nodules of the herbal legume Kummerowia stipulacea.</title>
        <authorList>
            <person name="Gao J."/>
        </authorList>
    </citation>
    <scope>NUCLEOTIDE SEQUENCE [LARGE SCALE GENOMIC DNA]</scope>
    <source>
        <strain evidence="2 3">CCBAU 25048</strain>
    </source>
</reference>
<accession>A0A6N8SN66</accession>
<dbReference type="PIRSF" id="PIRSF017082">
    <property type="entry name" value="YflP"/>
    <property type="match status" value="1"/>
</dbReference>
<evidence type="ECO:0000313" key="3">
    <source>
        <dbReference type="Proteomes" id="UP000435802"/>
    </source>
</evidence>
<dbReference type="InterPro" id="IPR042100">
    <property type="entry name" value="Bug_dom1"/>
</dbReference>
<dbReference type="Gene3D" id="3.40.190.10">
    <property type="entry name" value="Periplasmic binding protein-like II"/>
    <property type="match status" value="1"/>
</dbReference>
<comment type="caution">
    <text evidence="2">The sequence shown here is derived from an EMBL/GenBank/DDBJ whole genome shotgun (WGS) entry which is preliminary data.</text>
</comment>
<sequence>MSISSLTRRGFLFTTAAAGATLASPAILRAQSFATQPITIIVGNAAGGANDTLARLIQPTLQAELGQPVLVENRPGAAGNIGLGLALKAKPDGHTLFCSSSVMLATAHTHINAPGNPVEGLEHITMIGDGNFTYTAPAATGAKNYEEFKALVKAGPGNFRHGTPGAGGNIHLSAELLKLREKLDMPAIHYKAAGDLITDLLSNQIQMAINAIQLTEPHIRSGKLVPLFTASKVRETRVEGIPTSAELGIPDMDRITNWFGLHAPKGTPEDIMAQLHAAAVKGVKAQAAVEKMTAGGWTPIGYSREEFKARLVSDDAIFGEVARETGIRIG</sequence>
<dbReference type="OrthoDB" id="8443386at2"/>
<dbReference type="InterPro" id="IPR005064">
    <property type="entry name" value="BUG"/>
</dbReference>
<evidence type="ECO:0000256" key="1">
    <source>
        <dbReference type="ARBA" id="ARBA00006987"/>
    </source>
</evidence>
<dbReference type="RefSeq" id="WP_160862758.1">
    <property type="nucleotide sequence ID" value="NZ_JAODWE010000018.1"/>
</dbReference>
<protein>
    <submittedName>
        <fullName evidence="2">Tripartite tricarboxylate transporter substrate binding protein</fullName>
    </submittedName>
</protein>
<dbReference type="Gene3D" id="3.40.190.150">
    <property type="entry name" value="Bordetella uptake gene, domain 1"/>
    <property type="match status" value="1"/>
</dbReference>